<keyword evidence="1" id="KW-1003">Cell membrane</keyword>
<keyword evidence="4" id="KW-1185">Reference proteome</keyword>
<feature type="transmembrane region" description="Helical" evidence="1">
    <location>
        <begin position="200"/>
        <end position="218"/>
    </location>
</feature>
<feature type="transmembrane region" description="Helical" evidence="1">
    <location>
        <begin position="75"/>
        <end position="96"/>
    </location>
</feature>
<feature type="transmembrane region" description="Helical" evidence="1">
    <location>
        <begin position="446"/>
        <end position="468"/>
    </location>
</feature>
<dbReference type="Proteomes" id="UP000297834">
    <property type="component" value="Unassembled WGS sequence"/>
</dbReference>
<dbReference type="Gene3D" id="1.10.287.1260">
    <property type="match status" value="1"/>
</dbReference>
<comment type="subunit">
    <text evidence="1">Homoheptamer.</text>
</comment>
<feature type="transmembrane region" description="Helical" evidence="1">
    <location>
        <begin position="414"/>
        <end position="434"/>
    </location>
</feature>
<reference evidence="3 4" key="1">
    <citation type="submission" date="2019-03" db="EMBL/GenBank/DDBJ databases">
        <title>Alkanindiges illinoisensis: a potential pathogenic isolated from ascites of a gastric cancer patient with abdominal metastasis.</title>
        <authorList>
            <person name="Hu X."/>
            <person name="Yang B."/>
            <person name="Yan X."/>
            <person name="Lin L."/>
            <person name="Zhao H."/>
            <person name="Zhou F."/>
            <person name="Su B."/>
            <person name="Chen J."/>
            <person name="Rui Y."/>
            <person name="Wang Q."/>
            <person name="Zheng L."/>
        </authorList>
    </citation>
    <scope>NUCLEOTIDE SEQUENCE [LARGE SCALE GENOMIC DNA]</scope>
    <source>
        <strain evidence="3 4">NFYY 23406</strain>
    </source>
</reference>
<dbReference type="NCBIfam" id="NF033912">
    <property type="entry name" value="msc"/>
    <property type="match status" value="1"/>
</dbReference>
<keyword evidence="1" id="KW-1133">Transmembrane helix</keyword>
<evidence type="ECO:0000256" key="2">
    <source>
        <dbReference type="SAM" id="MobiDB-lite"/>
    </source>
</evidence>
<keyword evidence="1" id="KW-0472">Membrane</keyword>
<dbReference type="GO" id="GO:0005886">
    <property type="term" value="C:plasma membrane"/>
    <property type="evidence" value="ECO:0007669"/>
    <property type="project" value="UniProtKB-SubCell"/>
</dbReference>
<feature type="transmembrane region" description="Helical" evidence="1">
    <location>
        <begin position="250"/>
        <end position="271"/>
    </location>
</feature>
<feature type="region of interest" description="Disordered" evidence="2">
    <location>
        <begin position="486"/>
        <end position="556"/>
    </location>
</feature>
<comment type="similarity">
    <text evidence="1">Belongs to the MscS (TC 1.A.23) family.</text>
</comment>
<protein>
    <recommendedName>
        <fullName evidence="1">Small-conductance mechanosensitive channel</fullName>
    </recommendedName>
</protein>
<dbReference type="InterPro" id="IPR045275">
    <property type="entry name" value="MscS_archaea/bacteria_type"/>
</dbReference>
<feature type="transmembrane region" description="Helical" evidence="1">
    <location>
        <begin position="339"/>
        <end position="362"/>
    </location>
</feature>
<dbReference type="Pfam" id="PF05552">
    <property type="entry name" value="MS_channel_1st_1"/>
    <property type="match status" value="5"/>
</dbReference>
<feature type="transmembrane region" description="Helical" evidence="1">
    <location>
        <begin position="24"/>
        <end position="45"/>
    </location>
</feature>
<keyword evidence="1" id="KW-0812">Transmembrane</keyword>
<keyword evidence="1" id="KW-0407">Ion channel</keyword>
<evidence type="ECO:0000256" key="1">
    <source>
        <dbReference type="RuleBase" id="RU369025"/>
    </source>
</evidence>
<keyword evidence="1" id="KW-0813">Transport</keyword>
<dbReference type="AlphaFoldDB" id="A0A4Y7X906"/>
<dbReference type="InterPro" id="IPR008910">
    <property type="entry name" value="MSC_TM_helix"/>
</dbReference>
<comment type="caution">
    <text evidence="3">The sequence shown here is derived from an EMBL/GenBank/DDBJ whole genome shotgun (WGS) entry which is preliminary data.</text>
</comment>
<name>A0A4Y7X906_9GAMM</name>
<gene>
    <name evidence="3" type="ORF">E2B99_13130</name>
</gene>
<feature type="compositionally biased region" description="Low complexity" evidence="2">
    <location>
        <begin position="519"/>
        <end position="538"/>
    </location>
</feature>
<sequence length="556" mass="59216">MIKGLAMDKFQNFQHTYGVQLEPILGAIALLLVGWVIALLAGAGVRKLLSKLNVNRHVNSSTGHHTDIEHIAGRVVFWFILIIAVIASFNLLNLHAVSAPFSNMVNEVLLFVPRVLSALVLAVLGWVLATLARAGITRLLARTTLDERLSADVGVQPLSNNIGQIIYWLILLLFVPMVLSALGLNGLLLPVQNMVNDLLLFLPNLFAALVIGFVGYFVAKIVRNIVVGLVSSLNLQSAASHVGVKNTTSIPNIAGSIVFVLILIPTLIAALDALHIEAISQPAIRMLDQIMYAIPNIIAAALILIITYVVAKFVAGILVNLMAGTELDRLPAKLDMQRFLGSTNLSAIIGKLLVFFAMLFAVAEAANRLGFDQVSNLITTFIAFGANILLGVAIFIIGFWLANLIGDIVQRGRYNYSLWLANVVRVLIIGLVLAMGLRAMGIADSIVNLAFGLTLGAVAVAFALAFGLGGREPAQRLLDDMLNKAKEEAKKPSPPTASGMSNADMEVPLATGLGSPVGSSTASPIISPSETTPPATSTDNELILPDDPDAPINPLR</sequence>
<dbReference type="OrthoDB" id="1411407at2"/>
<feature type="transmembrane region" description="Helical" evidence="1">
    <location>
        <begin position="108"/>
        <end position="132"/>
    </location>
</feature>
<feature type="transmembrane region" description="Helical" evidence="1">
    <location>
        <begin position="292"/>
        <end position="319"/>
    </location>
</feature>
<organism evidence="3 4">
    <name type="scientific">Alkanindiges illinoisensis</name>
    <dbReference type="NCBI Taxonomy" id="197183"/>
    <lineage>
        <taxon>Bacteria</taxon>
        <taxon>Pseudomonadati</taxon>
        <taxon>Pseudomonadota</taxon>
        <taxon>Gammaproteobacteria</taxon>
        <taxon>Moraxellales</taxon>
        <taxon>Moraxellaceae</taxon>
        <taxon>Alkanindiges</taxon>
    </lineage>
</organism>
<comment type="subcellular location">
    <subcellularLocation>
        <location evidence="1">Cell inner membrane</location>
        <topology evidence="1">Multi-pass membrane protein</topology>
    </subcellularLocation>
</comment>
<dbReference type="EMBL" id="SNTY01000076">
    <property type="protein sequence ID" value="TEU23875.1"/>
    <property type="molecule type" value="Genomic_DNA"/>
</dbReference>
<feature type="transmembrane region" description="Helical" evidence="1">
    <location>
        <begin position="374"/>
        <end position="402"/>
    </location>
</feature>
<keyword evidence="1" id="KW-0997">Cell inner membrane</keyword>
<dbReference type="PANTHER" id="PTHR30221">
    <property type="entry name" value="SMALL-CONDUCTANCE MECHANOSENSITIVE CHANNEL"/>
    <property type="match status" value="1"/>
</dbReference>
<accession>A0A4Y7X906</accession>
<feature type="transmembrane region" description="Helical" evidence="1">
    <location>
        <begin position="165"/>
        <end position="188"/>
    </location>
</feature>
<dbReference type="PANTHER" id="PTHR30221:SF1">
    <property type="entry name" value="SMALL-CONDUCTANCE MECHANOSENSITIVE CHANNEL"/>
    <property type="match status" value="1"/>
</dbReference>
<comment type="function">
    <text evidence="1">Mechanosensitive channel that participates in the regulation of osmotic pressure changes within the cell, opening in response to stretch forces in the membrane lipid bilayer, without the need for other proteins. Contributes to normal resistance to hypoosmotic shock. Forms an ion channel of 1.0 nanosiemens conductance with a slight preference for anions.</text>
</comment>
<proteinExistence type="inferred from homology"/>
<evidence type="ECO:0000313" key="3">
    <source>
        <dbReference type="EMBL" id="TEU23875.1"/>
    </source>
</evidence>
<comment type="caution">
    <text evidence="1">Lacks conserved residue(s) required for the propagation of feature annotation.</text>
</comment>
<keyword evidence="1" id="KW-0406">Ion transport</keyword>
<dbReference type="STRING" id="1120977.GCA_000619845_01312"/>
<dbReference type="GO" id="GO:0008381">
    <property type="term" value="F:mechanosensitive monoatomic ion channel activity"/>
    <property type="evidence" value="ECO:0007669"/>
    <property type="project" value="InterPro"/>
</dbReference>
<evidence type="ECO:0000313" key="4">
    <source>
        <dbReference type="Proteomes" id="UP000297834"/>
    </source>
</evidence>